<organism evidence="1 2">
    <name type="scientific">Lipomyces kononenkoae</name>
    <name type="common">Yeast</name>
    <dbReference type="NCBI Taxonomy" id="34357"/>
    <lineage>
        <taxon>Eukaryota</taxon>
        <taxon>Fungi</taxon>
        <taxon>Dikarya</taxon>
        <taxon>Ascomycota</taxon>
        <taxon>Saccharomycotina</taxon>
        <taxon>Lipomycetes</taxon>
        <taxon>Lipomycetales</taxon>
        <taxon>Lipomycetaceae</taxon>
        <taxon>Lipomyces</taxon>
    </lineage>
</organism>
<comment type="caution">
    <text evidence="1">The sequence shown here is derived from an EMBL/GenBank/DDBJ whole genome shotgun (WGS) entry which is preliminary data.</text>
</comment>
<name>A0ACC3T9J2_LIPKO</name>
<evidence type="ECO:0000313" key="1">
    <source>
        <dbReference type="EMBL" id="KAK9240598.1"/>
    </source>
</evidence>
<dbReference type="EMBL" id="MU971338">
    <property type="protein sequence ID" value="KAK9240598.1"/>
    <property type="molecule type" value="Genomic_DNA"/>
</dbReference>
<reference evidence="2" key="1">
    <citation type="journal article" date="2024" name="Front. Bioeng. Biotechnol.">
        <title>Genome-scale model development and genomic sequencing of the oleaginous clade Lipomyces.</title>
        <authorList>
            <person name="Czajka J.J."/>
            <person name="Han Y."/>
            <person name="Kim J."/>
            <person name="Mondo S.J."/>
            <person name="Hofstad B.A."/>
            <person name="Robles A."/>
            <person name="Haridas S."/>
            <person name="Riley R."/>
            <person name="LaButti K."/>
            <person name="Pangilinan J."/>
            <person name="Andreopoulos W."/>
            <person name="Lipzen A."/>
            <person name="Yan J."/>
            <person name="Wang M."/>
            <person name="Ng V."/>
            <person name="Grigoriev I.V."/>
            <person name="Spatafora J.W."/>
            <person name="Magnuson J.K."/>
            <person name="Baker S.E."/>
            <person name="Pomraning K.R."/>
        </authorList>
    </citation>
    <scope>NUCLEOTIDE SEQUENCE [LARGE SCALE GENOMIC DNA]</scope>
    <source>
        <strain evidence="2">CBS 7786</strain>
    </source>
</reference>
<gene>
    <name evidence="1" type="ORF">V1525DRAFT_175117</name>
</gene>
<protein>
    <submittedName>
        <fullName evidence="1">Uncharacterized protein</fullName>
    </submittedName>
</protein>
<proteinExistence type="predicted"/>
<keyword evidence="2" id="KW-1185">Reference proteome</keyword>
<evidence type="ECO:0000313" key="2">
    <source>
        <dbReference type="Proteomes" id="UP001433508"/>
    </source>
</evidence>
<accession>A0ACC3T9J2</accession>
<sequence length="145" mass="16984">MPKYDFILGMPWHETVEPDMRWAAKKWYYRDGNRPDDINPKLQYYRTRHGAEQRFTVQPAPSSGGKRKGRKRRKTSAEVEVNEPTGDPHLHSISRITAQEVAEEAQPKYLLSNHAFVTHLRARQHSAVLLQIDSTNFRRELSQHH</sequence>
<dbReference type="Proteomes" id="UP001433508">
    <property type="component" value="Unassembled WGS sequence"/>
</dbReference>